<organism evidence="3 4">
    <name type="scientific">Fusarium kuroshium</name>
    <dbReference type="NCBI Taxonomy" id="2010991"/>
    <lineage>
        <taxon>Eukaryota</taxon>
        <taxon>Fungi</taxon>
        <taxon>Dikarya</taxon>
        <taxon>Ascomycota</taxon>
        <taxon>Pezizomycotina</taxon>
        <taxon>Sordariomycetes</taxon>
        <taxon>Hypocreomycetidae</taxon>
        <taxon>Hypocreales</taxon>
        <taxon>Nectriaceae</taxon>
        <taxon>Fusarium</taxon>
        <taxon>Fusarium solani species complex</taxon>
    </lineage>
</organism>
<proteinExistence type="predicted"/>
<accession>A0A3M2RZX5</accession>
<dbReference type="Gene3D" id="3.40.50.1820">
    <property type="entry name" value="alpha/beta hydrolase"/>
    <property type="match status" value="1"/>
</dbReference>
<dbReference type="PANTHER" id="PTHR48081">
    <property type="entry name" value="AB HYDROLASE SUPERFAMILY PROTEIN C4A8.06C"/>
    <property type="match status" value="1"/>
</dbReference>
<dbReference type="OrthoDB" id="408631at2759"/>
<protein>
    <recommendedName>
        <fullName evidence="2">Alpha/beta hydrolase fold-3 domain-containing protein</fullName>
    </recommendedName>
</protein>
<comment type="caution">
    <text evidence="3">The sequence shown here is derived from an EMBL/GenBank/DDBJ whole genome shotgun (WGS) entry which is preliminary data.</text>
</comment>
<keyword evidence="1" id="KW-0378">Hydrolase</keyword>
<evidence type="ECO:0000313" key="4">
    <source>
        <dbReference type="Proteomes" id="UP000277212"/>
    </source>
</evidence>
<dbReference type="InterPro" id="IPR013094">
    <property type="entry name" value="AB_hydrolase_3"/>
</dbReference>
<dbReference type="SUPFAM" id="SSF53474">
    <property type="entry name" value="alpha/beta-Hydrolases"/>
    <property type="match status" value="1"/>
</dbReference>
<dbReference type="PANTHER" id="PTHR48081:SF8">
    <property type="entry name" value="ALPHA_BETA HYDROLASE FOLD-3 DOMAIN-CONTAINING PROTEIN-RELATED"/>
    <property type="match status" value="1"/>
</dbReference>
<dbReference type="InterPro" id="IPR029058">
    <property type="entry name" value="AB_hydrolase_fold"/>
</dbReference>
<evidence type="ECO:0000259" key="2">
    <source>
        <dbReference type="Pfam" id="PF07859"/>
    </source>
</evidence>
<evidence type="ECO:0000256" key="1">
    <source>
        <dbReference type="ARBA" id="ARBA00022801"/>
    </source>
</evidence>
<dbReference type="EMBL" id="NKUJ01000188">
    <property type="protein sequence ID" value="RMJ10834.1"/>
    <property type="molecule type" value="Genomic_DNA"/>
</dbReference>
<dbReference type="InterPro" id="IPR050300">
    <property type="entry name" value="GDXG_lipolytic_enzyme"/>
</dbReference>
<dbReference type="STRING" id="2010991.A0A3M2RZX5"/>
<dbReference type="Proteomes" id="UP000277212">
    <property type="component" value="Unassembled WGS sequence"/>
</dbReference>
<keyword evidence="4" id="KW-1185">Reference proteome</keyword>
<dbReference type="GO" id="GO:0016787">
    <property type="term" value="F:hydrolase activity"/>
    <property type="evidence" value="ECO:0007669"/>
    <property type="project" value="UniProtKB-KW"/>
</dbReference>
<dbReference type="Pfam" id="PF07859">
    <property type="entry name" value="Abhydrolase_3"/>
    <property type="match status" value="1"/>
</dbReference>
<gene>
    <name evidence="3" type="ORF">CDV36_009535</name>
</gene>
<sequence>MATLRYDPEFAKALEPLRSKRPSAPPQTALEIRRNNDSLFDNMFPKAPSADIIHQTDYTIQSYDGAKILLRRFAKPEHLSVKEPLPAILAIHGGGFVSGSVDACAGLVANKVLAADRPIFAIDYRLAPEHPHPAAVEDSYAALKYILDHATELNIDPKRVAVQGESAGGGIAAGLALLARDRELQPPIAKLLLTYPQLDDRTRHAKETEFLKFVTWSPKHNELAWAAYVGEDKAGKPEADVSPYAAPARAATYKGLPSTYVDVGTLDVFREENMEFVKRLLADDVEVEFHVWPGVPHVFEFLGAGTKWHVRATEARVDAMKEF</sequence>
<dbReference type="AlphaFoldDB" id="A0A3M2RZX5"/>
<evidence type="ECO:0000313" key="3">
    <source>
        <dbReference type="EMBL" id="RMJ10834.1"/>
    </source>
</evidence>
<feature type="domain" description="Alpha/beta hydrolase fold-3" evidence="2">
    <location>
        <begin position="89"/>
        <end position="299"/>
    </location>
</feature>
<name>A0A3M2RZX5_9HYPO</name>
<reference evidence="3 4" key="1">
    <citation type="submission" date="2017-06" db="EMBL/GenBank/DDBJ databases">
        <title>Comparative genomic analysis of Ambrosia Fusariam Clade fungi.</title>
        <authorList>
            <person name="Stajich J.E."/>
            <person name="Carrillo J."/>
            <person name="Kijimoto T."/>
            <person name="Eskalen A."/>
            <person name="O'Donnell K."/>
            <person name="Kasson M."/>
        </authorList>
    </citation>
    <scope>NUCLEOTIDE SEQUENCE [LARGE SCALE GENOMIC DNA]</scope>
    <source>
        <strain evidence="3">UCR3666</strain>
    </source>
</reference>